<sequence length="220" mass="24227">MAPYSHPGPLYWGYQHGRAVDISQNPNIFRGDLPPPLHAGPPPMIVTYAPPPPLPGTPPAMVLYYPYPHLTPAHGYHCPGYMGRPTPPPPASPGQYDPLQLPGGLHSGVNLLYGPEYTVIKRITGNKPPWEQASNFNFEFNDLKADCNWNIRQLINALRPNEDNAGWAVTQVLEMGHGKFIKGSTIPFDGDKGSQNLKDVGWTGRCGSVLPPVWVWVHKV</sequence>
<gene>
    <name evidence="1" type="ORF">K432DRAFT_379272</name>
</gene>
<name>A0A8E2EH67_9PEZI</name>
<protein>
    <submittedName>
        <fullName evidence="1">Uncharacterized protein</fullName>
    </submittedName>
</protein>
<dbReference type="Proteomes" id="UP000250266">
    <property type="component" value="Unassembled WGS sequence"/>
</dbReference>
<dbReference type="EMBL" id="KV744854">
    <property type="protein sequence ID" value="OCK83726.1"/>
    <property type="molecule type" value="Genomic_DNA"/>
</dbReference>
<accession>A0A8E2EH67</accession>
<proteinExistence type="predicted"/>
<reference evidence="1 2" key="1">
    <citation type="journal article" date="2016" name="Nat. Commun.">
        <title>Ectomycorrhizal ecology is imprinted in the genome of the dominant symbiotic fungus Cenococcum geophilum.</title>
        <authorList>
            <consortium name="DOE Joint Genome Institute"/>
            <person name="Peter M."/>
            <person name="Kohler A."/>
            <person name="Ohm R.A."/>
            <person name="Kuo A."/>
            <person name="Krutzmann J."/>
            <person name="Morin E."/>
            <person name="Arend M."/>
            <person name="Barry K.W."/>
            <person name="Binder M."/>
            <person name="Choi C."/>
            <person name="Clum A."/>
            <person name="Copeland A."/>
            <person name="Grisel N."/>
            <person name="Haridas S."/>
            <person name="Kipfer T."/>
            <person name="LaButti K."/>
            <person name="Lindquist E."/>
            <person name="Lipzen A."/>
            <person name="Maire R."/>
            <person name="Meier B."/>
            <person name="Mihaltcheva S."/>
            <person name="Molinier V."/>
            <person name="Murat C."/>
            <person name="Poggeler S."/>
            <person name="Quandt C.A."/>
            <person name="Sperisen C."/>
            <person name="Tritt A."/>
            <person name="Tisserant E."/>
            <person name="Crous P.W."/>
            <person name="Henrissat B."/>
            <person name="Nehls U."/>
            <person name="Egli S."/>
            <person name="Spatafora J.W."/>
            <person name="Grigoriev I.V."/>
            <person name="Martin F.M."/>
        </authorList>
    </citation>
    <scope>NUCLEOTIDE SEQUENCE [LARGE SCALE GENOMIC DNA]</scope>
    <source>
        <strain evidence="1 2">CBS 459.81</strain>
    </source>
</reference>
<evidence type="ECO:0000313" key="1">
    <source>
        <dbReference type="EMBL" id="OCK83726.1"/>
    </source>
</evidence>
<dbReference type="OrthoDB" id="10057496at2759"/>
<keyword evidence="2" id="KW-1185">Reference proteome</keyword>
<evidence type="ECO:0000313" key="2">
    <source>
        <dbReference type="Proteomes" id="UP000250266"/>
    </source>
</evidence>
<dbReference type="AlphaFoldDB" id="A0A8E2EH67"/>
<organism evidence="1 2">
    <name type="scientific">Lepidopterella palustris CBS 459.81</name>
    <dbReference type="NCBI Taxonomy" id="1314670"/>
    <lineage>
        <taxon>Eukaryota</taxon>
        <taxon>Fungi</taxon>
        <taxon>Dikarya</taxon>
        <taxon>Ascomycota</taxon>
        <taxon>Pezizomycotina</taxon>
        <taxon>Dothideomycetes</taxon>
        <taxon>Pleosporomycetidae</taxon>
        <taxon>Mytilinidiales</taxon>
        <taxon>Argynnaceae</taxon>
        <taxon>Lepidopterella</taxon>
    </lineage>
</organism>